<protein>
    <recommendedName>
        <fullName evidence="5">Right handed beta helix region</fullName>
    </recommendedName>
</protein>
<feature type="chain" id="PRO_5046008074" description="Right handed beta helix region" evidence="2">
    <location>
        <begin position="29"/>
        <end position="784"/>
    </location>
</feature>
<dbReference type="Gene3D" id="2.60.120.260">
    <property type="entry name" value="Galactose-binding domain-like"/>
    <property type="match status" value="1"/>
</dbReference>
<dbReference type="RefSeq" id="WP_317796065.1">
    <property type="nucleotide sequence ID" value="NZ_AP028461.1"/>
</dbReference>
<dbReference type="Gene3D" id="2.160.20.10">
    <property type="entry name" value="Single-stranded right-handed beta-helix, Pectin lyase-like"/>
    <property type="match status" value="1"/>
</dbReference>
<sequence>MRLVSRVLARDVAVATACLTAVVAPATAASAAAPTTEPPAYSLVSTGGPAALTAADCASDGTCVLAPAPRGGSLDDYAALTQAITTAAGRTTPAVVAADGTVTTPATSATVLLTAGTYRITRGLKLPPNVNLRGAGIATTTILMDPTVNWRNFAYSYLILPNGVTEAGSANLVSDLTVNGNCRTDAGAFDDATAPGRPGQACDFRGTLGAHTNTGGGISAGDRWTIRQVRFTNFEYFKLWVNGTTGVRVLDNRFDNRGGAESDGEDNIGGGGRNSGTVIEGNQFDATINGNAFDFTNAQDTTVRANVVRTTPAVAAARGVAEYGNLYFEAVYGGTITGNLLQGSHIVLKSNSDYAHSGVNRDVTEPRDLLVAENVIRDSATVGVAVAYDDYLDADGTAGTPGAWSENSTSTTDHVVRPGGANIIRDNVIERPRQSGILVYGSTAAKSSPDTITGNVVRNAGFGGSTTYNTGAGFFDTSGIGLSVGSRDVIEGNTVIDDQAEPTTWYGVHIGARKNSTRPTYLSLGTNTTTGVVAGAVRTVALAPEAPATSAAAGTTLTWPESYATGNTVAGYRVYRNGVQVADLPVGSAAVPANLLDADAAGLESATAGTAGWTAGGSGTKVSRSTAAAAVGGAALQVTALKDGQLSASGSPVAAVVGTTYTSVASFSAVSTGRQVRAGLAFTDAAGKVTRLGSANVATVDSTSGWVTSSYSAVAPAGTVSVQAYLMVEKAVTGESHLIDRIGLVTGSMTEQWTAGGALSGAYQVVAYRAGTPELSAVTEIRLP</sequence>
<reference evidence="4" key="1">
    <citation type="journal article" date="2019" name="Int. J. Syst. Evol. Microbiol.">
        <title>The Global Catalogue of Microorganisms (GCM) 10K type strain sequencing project: providing services to taxonomists for standard genome sequencing and annotation.</title>
        <authorList>
            <consortium name="The Broad Institute Genomics Platform"/>
            <consortium name="The Broad Institute Genome Sequencing Center for Infectious Disease"/>
            <person name="Wu L."/>
            <person name="Ma J."/>
        </authorList>
    </citation>
    <scope>NUCLEOTIDE SEQUENCE [LARGE SCALE GENOMIC DNA]</scope>
    <source>
        <strain evidence="4">CCM 7526</strain>
    </source>
</reference>
<keyword evidence="2" id="KW-0732">Signal</keyword>
<dbReference type="InterPro" id="IPR012334">
    <property type="entry name" value="Pectin_lyas_fold"/>
</dbReference>
<evidence type="ECO:0000313" key="3">
    <source>
        <dbReference type="EMBL" id="MFD1367395.1"/>
    </source>
</evidence>
<evidence type="ECO:0000313" key="4">
    <source>
        <dbReference type="Proteomes" id="UP001597183"/>
    </source>
</evidence>
<accession>A0ABW4AB16</accession>
<comment type="caution">
    <text evidence="3">The sequence shown here is derived from an EMBL/GenBank/DDBJ whole genome shotgun (WGS) entry which is preliminary data.</text>
</comment>
<feature type="region of interest" description="Disordered" evidence="1">
    <location>
        <begin position="256"/>
        <end position="275"/>
    </location>
</feature>
<keyword evidence="4" id="KW-1185">Reference proteome</keyword>
<dbReference type="InterPro" id="IPR011050">
    <property type="entry name" value="Pectin_lyase_fold/virulence"/>
</dbReference>
<feature type="signal peptide" evidence="2">
    <location>
        <begin position="1"/>
        <end position="28"/>
    </location>
</feature>
<proteinExistence type="predicted"/>
<dbReference type="SUPFAM" id="SSF51126">
    <property type="entry name" value="Pectin lyase-like"/>
    <property type="match status" value="1"/>
</dbReference>
<evidence type="ECO:0000256" key="1">
    <source>
        <dbReference type="SAM" id="MobiDB-lite"/>
    </source>
</evidence>
<dbReference type="SMART" id="SM00710">
    <property type="entry name" value="PbH1"/>
    <property type="match status" value="6"/>
</dbReference>
<evidence type="ECO:0000256" key="2">
    <source>
        <dbReference type="SAM" id="SignalP"/>
    </source>
</evidence>
<organism evidence="3 4">
    <name type="scientific">Actinoplanes sichuanensis</name>
    <dbReference type="NCBI Taxonomy" id="512349"/>
    <lineage>
        <taxon>Bacteria</taxon>
        <taxon>Bacillati</taxon>
        <taxon>Actinomycetota</taxon>
        <taxon>Actinomycetes</taxon>
        <taxon>Micromonosporales</taxon>
        <taxon>Micromonosporaceae</taxon>
        <taxon>Actinoplanes</taxon>
    </lineage>
</organism>
<dbReference type="EMBL" id="JBHTMK010000023">
    <property type="protein sequence ID" value="MFD1367395.1"/>
    <property type="molecule type" value="Genomic_DNA"/>
</dbReference>
<gene>
    <name evidence="3" type="ORF">ACFQ5G_18720</name>
</gene>
<evidence type="ECO:0008006" key="5">
    <source>
        <dbReference type="Google" id="ProtNLM"/>
    </source>
</evidence>
<dbReference type="InterPro" id="IPR006626">
    <property type="entry name" value="PbH1"/>
</dbReference>
<name>A0ABW4AB16_9ACTN</name>
<dbReference type="Proteomes" id="UP001597183">
    <property type="component" value="Unassembled WGS sequence"/>
</dbReference>